<protein>
    <submittedName>
        <fullName evidence="2">Predicted phosphoglycerate mutase</fullName>
    </submittedName>
</protein>
<proteinExistence type="predicted"/>
<evidence type="ECO:0000313" key="2">
    <source>
        <dbReference type="EMBL" id="CED82588.1"/>
    </source>
</evidence>
<dbReference type="InterPro" id="IPR029033">
    <property type="entry name" value="His_PPase_superfam"/>
</dbReference>
<dbReference type="PANTHER" id="PTHR48100:SF1">
    <property type="entry name" value="HISTIDINE PHOSPHATASE FAMILY PROTEIN-RELATED"/>
    <property type="match status" value="1"/>
</dbReference>
<sequence>MISSNTIISAALVASTAFSTVHAAALVDRKLDLKTSLFAPTNYSVVSDIFIQDSPTFNATDYNALNASFGLIDQSKDRWRNFQKKIHQLNQESDDLTSYKVIYMARHGEGYHNQAQAFYGDAAWDCFFSQLNTDGNQTWGPDAHLTPAGILQAEAVNAAWKNESKWDIPLPQVLYSSPMTRSMDTLNITWHDILLNKGYVPQVKENWRETIGLHTCDKRSNKTAIAARHPGWDIEPSFTEQDQLWNPVYEETRVIQALRIQQMLNNIFATDDSTYISITAHSGVITAFFTAINHQAFHVQTGGVVPVVIKAVGHKNATQALITGGQSATAPKCTANPTTAVRSPATITVPVTWYPPSATSSASAVASAASVPASVSASTSTVKISSFTSAATATATKV</sequence>
<dbReference type="GO" id="GO:0005737">
    <property type="term" value="C:cytoplasm"/>
    <property type="evidence" value="ECO:0007669"/>
    <property type="project" value="TreeGrafter"/>
</dbReference>
<dbReference type="PANTHER" id="PTHR48100">
    <property type="entry name" value="BROAD-SPECIFICITY PHOSPHATASE YOR283W-RELATED"/>
    <property type="match status" value="1"/>
</dbReference>
<dbReference type="AlphaFoldDB" id="A0A0F7SRA8"/>
<reference evidence="2" key="1">
    <citation type="submission" date="2014-08" db="EMBL/GenBank/DDBJ databases">
        <authorList>
            <person name="Sharma Rahul"/>
            <person name="Thines Marco"/>
        </authorList>
    </citation>
    <scope>NUCLEOTIDE SEQUENCE</scope>
</reference>
<accession>A0A0F7SRA8</accession>
<feature type="signal peptide" evidence="1">
    <location>
        <begin position="1"/>
        <end position="23"/>
    </location>
</feature>
<dbReference type="SUPFAM" id="SSF53254">
    <property type="entry name" value="Phosphoglycerate mutase-like"/>
    <property type="match status" value="1"/>
</dbReference>
<name>A0A0F7SRA8_PHARH</name>
<dbReference type="SMART" id="SM00855">
    <property type="entry name" value="PGAM"/>
    <property type="match status" value="1"/>
</dbReference>
<keyword evidence="1" id="KW-0732">Signal</keyword>
<dbReference type="CDD" id="cd07067">
    <property type="entry name" value="HP_PGM_like"/>
    <property type="match status" value="1"/>
</dbReference>
<dbReference type="EMBL" id="LN483124">
    <property type="protein sequence ID" value="CED82588.1"/>
    <property type="molecule type" value="Genomic_DNA"/>
</dbReference>
<dbReference type="Pfam" id="PF00300">
    <property type="entry name" value="His_Phos_1"/>
    <property type="match status" value="1"/>
</dbReference>
<feature type="chain" id="PRO_5002522459" evidence="1">
    <location>
        <begin position="24"/>
        <end position="398"/>
    </location>
</feature>
<organism evidence="2">
    <name type="scientific">Phaffia rhodozyma</name>
    <name type="common">Yeast</name>
    <name type="synonym">Xanthophyllomyces dendrorhous</name>
    <dbReference type="NCBI Taxonomy" id="264483"/>
    <lineage>
        <taxon>Eukaryota</taxon>
        <taxon>Fungi</taxon>
        <taxon>Dikarya</taxon>
        <taxon>Basidiomycota</taxon>
        <taxon>Agaricomycotina</taxon>
        <taxon>Tremellomycetes</taxon>
        <taxon>Cystofilobasidiales</taxon>
        <taxon>Mrakiaceae</taxon>
        <taxon>Phaffia</taxon>
    </lineage>
</organism>
<dbReference type="GO" id="GO:0016791">
    <property type="term" value="F:phosphatase activity"/>
    <property type="evidence" value="ECO:0007669"/>
    <property type="project" value="TreeGrafter"/>
</dbReference>
<dbReference type="InterPro" id="IPR013078">
    <property type="entry name" value="His_Pase_superF_clade-1"/>
</dbReference>
<dbReference type="Gene3D" id="3.40.50.1240">
    <property type="entry name" value="Phosphoglycerate mutase-like"/>
    <property type="match status" value="1"/>
</dbReference>
<dbReference type="InterPro" id="IPR050275">
    <property type="entry name" value="PGM_Phosphatase"/>
</dbReference>
<evidence type="ECO:0000256" key="1">
    <source>
        <dbReference type="SAM" id="SignalP"/>
    </source>
</evidence>